<sequence length="73" mass="8531">MLSLLVAAPEQYFKIASHRCDSCGKAYNQSYNLSRHVKYECGKKPQFQCPFCVYKCKRKDTLKKHCIMLHSLN</sequence>
<proteinExistence type="predicted"/>
<dbReference type="InterPro" id="IPR036236">
    <property type="entry name" value="Znf_C2H2_sf"/>
</dbReference>
<keyword evidence="4" id="KW-1185">Reference proteome</keyword>
<accession>A0A5N4AGR9</accession>
<keyword evidence="1" id="KW-0863">Zinc-finger</keyword>
<evidence type="ECO:0000313" key="3">
    <source>
        <dbReference type="EMBL" id="KAB0796476.1"/>
    </source>
</evidence>
<evidence type="ECO:0000259" key="2">
    <source>
        <dbReference type="PROSITE" id="PS50157"/>
    </source>
</evidence>
<feature type="domain" description="C2H2-type" evidence="2">
    <location>
        <begin position="18"/>
        <end position="45"/>
    </location>
</feature>
<dbReference type="SUPFAM" id="SSF57667">
    <property type="entry name" value="beta-beta-alpha zinc fingers"/>
    <property type="match status" value="1"/>
</dbReference>
<dbReference type="PROSITE" id="PS00028">
    <property type="entry name" value="ZINC_FINGER_C2H2_1"/>
    <property type="match status" value="1"/>
</dbReference>
<dbReference type="Proteomes" id="UP000327044">
    <property type="component" value="Unassembled WGS sequence"/>
</dbReference>
<dbReference type="EMBL" id="VVIM01000007">
    <property type="protein sequence ID" value="KAB0796476.1"/>
    <property type="molecule type" value="Genomic_DNA"/>
</dbReference>
<keyword evidence="1" id="KW-0479">Metal-binding</keyword>
<name>A0A5N4AGR9_PHOPY</name>
<dbReference type="GO" id="GO:0008270">
    <property type="term" value="F:zinc ion binding"/>
    <property type="evidence" value="ECO:0007669"/>
    <property type="project" value="UniProtKB-KW"/>
</dbReference>
<dbReference type="InParanoid" id="A0A5N4AGR9"/>
<dbReference type="Gene3D" id="3.30.160.60">
    <property type="entry name" value="Classic Zinc Finger"/>
    <property type="match status" value="1"/>
</dbReference>
<dbReference type="PROSITE" id="PS50157">
    <property type="entry name" value="ZINC_FINGER_C2H2_2"/>
    <property type="match status" value="1"/>
</dbReference>
<dbReference type="SMART" id="SM00355">
    <property type="entry name" value="ZnF_C2H2"/>
    <property type="match status" value="2"/>
</dbReference>
<feature type="non-terminal residue" evidence="3">
    <location>
        <position position="73"/>
    </location>
</feature>
<evidence type="ECO:0000313" key="4">
    <source>
        <dbReference type="Proteomes" id="UP000327044"/>
    </source>
</evidence>
<dbReference type="InterPro" id="IPR013087">
    <property type="entry name" value="Znf_C2H2_type"/>
</dbReference>
<organism evidence="3 4">
    <name type="scientific">Photinus pyralis</name>
    <name type="common">Common eastern firefly</name>
    <name type="synonym">Lampyris pyralis</name>
    <dbReference type="NCBI Taxonomy" id="7054"/>
    <lineage>
        <taxon>Eukaryota</taxon>
        <taxon>Metazoa</taxon>
        <taxon>Ecdysozoa</taxon>
        <taxon>Arthropoda</taxon>
        <taxon>Hexapoda</taxon>
        <taxon>Insecta</taxon>
        <taxon>Pterygota</taxon>
        <taxon>Neoptera</taxon>
        <taxon>Endopterygota</taxon>
        <taxon>Coleoptera</taxon>
        <taxon>Polyphaga</taxon>
        <taxon>Elateriformia</taxon>
        <taxon>Elateroidea</taxon>
        <taxon>Lampyridae</taxon>
        <taxon>Lampyrinae</taxon>
        <taxon>Photinus</taxon>
    </lineage>
</organism>
<keyword evidence="1" id="KW-0862">Zinc</keyword>
<evidence type="ECO:0000256" key="1">
    <source>
        <dbReference type="PROSITE-ProRule" id="PRU00042"/>
    </source>
</evidence>
<comment type="caution">
    <text evidence="3">The sequence shown here is derived from an EMBL/GenBank/DDBJ whole genome shotgun (WGS) entry which is preliminary data.</text>
</comment>
<dbReference type="AlphaFoldDB" id="A0A5N4AGR9"/>
<dbReference type="Pfam" id="PF00096">
    <property type="entry name" value="zf-C2H2"/>
    <property type="match status" value="1"/>
</dbReference>
<reference evidence="3 4" key="1">
    <citation type="journal article" date="2018" name="Elife">
        <title>Firefly genomes illuminate parallel origins of bioluminescence in beetles.</title>
        <authorList>
            <person name="Fallon T.R."/>
            <person name="Lower S.E."/>
            <person name="Chang C.H."/>
            <person name="Bessho-Uehara M."/>
            <person name="Martin G.J."/>
            <person name="Bewick A.J."/>
            <person name="Behringer M."/>
            <person name="Debat H.J."/>
            <person name="Wong I."/>
            <person name="Day J.C."/>
            <person name="Suvorov A."/>
            <person name="Silva C.J."/>
            <person name="Stanger-Hall K.F."/>
            <person name="Hall D.W."/>
            <person name="Schmitz R.J."/>
            <person name="Nelson D.R."/>
            <person name="Lewis S.M."/>
            <person name="Shigenobu S."/>
            <person name="Bybee S.M."/>
            <person name="Larracuente A.M."/>
            <person name="Oba Y."/>
            <person name="Weng J.K."/>
        </authorList>
    </citation>
    <scope>NUCLEOTIDE SEQUENCE [LARGE SCALE GENOMIC DNA]</scope>
    <source>
        <strain evidence="3">1611_PpyrPB1</strain>
        <tissue evidence="3">Whole body</tissue>
    </source>
</reference>
<gene>
    <name evidence="3" type="ORF">PPYR_10537</name>
</gene>
<protein>
    <recommendedName>
        <fullName evidence="2">C2H2-type domain-containing protein</fullName>
    </recommendedName>
</protein>